<keyword evidence="1" id="KW-0812">Transmembrane</keyword>
<dbReference type="RefSeq" id="XP_002175954.1">
    <property type="nucleotide sequence ID" value="XM_002175918.2"/>
</dbReference>
<accession>B6K807</accession>
<dbReference type="GO" id="GO:0006654">
    <property type="term" value="P:phosphatidic acid biosynthetic process"/>
    <property type="evidence" value="ECO:0000318"/>
    <property type="project" value="GO_Central"/>
</dbReference>
<keyword evidence="1" id="KW-1133">Transmembrane helix</keyword>
<evidence type="ECO:0000313" key="2">
    <source>
        <dbReference type="EMBL" id="EEB09661.1"/>
    </source>
</evidence>
<dbReference type="GO" id="GO:0005789">
    <property type="term" value="C:endoplasmic reticulum membrane"/>
    <property type="evidence" value="ECO:0000318"/>
    <property type="project" value="GO_Central"/>
</dbReference>
<dbReference type="GO" id="GO:0001727">
    <property type="term" value="F:lipid kinase activity"/>
    <property type="evidence" value="ECO:0000318"/>
    <property type="project" value="GO_Central"/>
</dbReference>
<feature type="transmembrane region" description="Helical" evidence="1">
    <location>
        <begin position="87"/>
        <end position="104"/>
    </location>
</feature>
<reference evidence="2 4" key="1">
    <citation type="journal article" date="2011" name="Science">
        <title>Comparative functional genomics of the fission yeasts.</title>
        <authorList>
            <person name="Rhind N."/>
            <person name="Chen Z."/>
            <person name="Yassour M."/>
            <person name="Thompson D.A."/>
            <person name="Haas B.J."/>
            <person name="Habib N."/>
            <person name="Wapinski I."/>
            <person name="Roy S."/>
            <person name="Lin M.F."/>
            <person name="Heiman D.I."/>
            <person name="Young S.K."/>
            <person name="Furuya K."/>
            <person name="Guo Y."/>
            <person name="Pidoux A."/>
            <person name="Chen H.M."/>
            <person name="Robbertse B."/>
            <person name="Goldberg J.M."/>
            <person name="Aoki K."/>
            <person name="Bayne E.H."/>
            <person name="Berlin A.M."/>
            <person name="Desjardins C.A."/>
            <person name="Dobbs E."/>
            <person name="Dukaj L."/>
            <person name="Fan L."/>
            <person name="FitzGerald M.G."/>
            <person name="French C."/>
            <person name="Gujja S."/>
            <person name="Hansen K."/>
            <person name="Keifenheim D."/>
            <person name="Levin J.Z."/>
            <person name="Mosher R.A."/>
            <person name="Mueller C.A."/>
            <person name="Pfiffner J."/>
            <person name="Priest M."/>
            <person name="Russ C."/>
            <person name="Smialowska A."/>
            <person name="Swoboda P."/>
            <person name="Sykes S.M."/>
            <person name="Vaughn M."/>
            <person name="Vengrova S."/>
            <person name="Yoder R."/>
            <person name="Zeng Q."/>
            <person name="Allshire R."/>
            <person name="Baulcombe D."/>
            <person name="Birren B.W."/>
            <person name="Brown W."/>
            <person name="Ekwall K."/>
            <person name="Kellis M."/>
            <person name="Leatherwood J."/>
            <person name="Levin H."/>
            <person name="Margalit H."/>
            <person name="Martienssen R."/>
            <person name="Nieduszynski C.A."/>
            <person name="Spatafora J.W."/>
            <person name="Friedman N."/>
            <person name="Dalgaard J.Z."/>
            <person name="Baumann P."/>
            <person name="Niki H."/>
            <person name="Regev A."/>
            <person name="Nusbaum C."/>
        </authorList>
    </citation>
    <scope>NUCLEOTIDE SEQUENCE [LARGE SCALE GENOMIC DNA]</scope>
    <source>
        <strain evidence="4">yFS275 / FY16936</strain>
    </source>
</reference>
<dbReference type="EMBL" id="KE651167">
    <property type="protein sequence ID" value="EEB09661.1"/>
    <property type="molecule type" value="Genomic_DNA"/>
</dbReference>
<sequence length="219" mass="24647">MSEKRLTWSEWSKKHEIPRKALHTSIGFCSLILQKLGTEATDVTPWLELFFIPAFSCDLLRFNWPAFSRLFNKLFGPLMRESELKNWNGLIFYVVGVWVVLKLFPKEIAAMSILLLSWCDTAASTLGRRFGKYTPKIAKNKSLAGSMGAFFCGTFCAYLYWGLLFKSPDSLAARSSIPFPLLCVINGLIGAFAEAMDIWGLDDNLVIPIVSGTLLYLIL</sequence>
<feature type="transmembrane region" description="Helical" evidence="1">
    <location>
        <begin position="143"/>
        <end position="163"/>
    </location>
</feature>
<feature type="transmembrane region" description="Helical" evidence="1">
    <location>
        <begin position="175"/>
        <end position="193"/>
    </location>
</feature>
<dbReference type="STRING" id="402676.B6K807"/>
<dbReference type="Pfam" id="PF01148">
    <property type="entry name" value="CTP_transf_1"/>
    <property type="match status" value="1"/>
</dbReference>
<dbReference type="PANTHER" id="PTHR31303">
    <property type="entry name" value="CTP-DEPENDENT DIACYLGLYCEROL KINASE 1"/>
    <property type="match status" value="1"/>
</dbReference>
<evidence type="ECO:0000256" key="1">
    <source>
        <dbReference type="SAM" id="Phobius"/>
    </source>
</evidence>
<dbReference type="JaponicusDB" id="SJAG_04883">
    <property type="gene designation" value="ptp4"/>
</dbReference>
<dbReference type="GO" id="GO:0016779">
    <property type="term" value="F:nucleotidyltransferase activity"/>
    <property type="evidence" value="ECO:0007669"/>
    <property type="project" value="UniProtKB-KW"/>
</dbReference>
<proteinExistence type="predicted"/>
<dbReference type="GO" id="GO:0101026">
    <property type="term" value="P:mitotic nuclear membrane biogenesis"/>
    <property type="evidence" value="ECO:0007669"/>
    <property type="project" value="EnsemblFungi"/>
</dbReference>
<dbReference type="GO" id="GO:0004143">
    <property type="term" value="F:ATP-dependent diacylglycerol kinase activity"/>
    <property type="evidence" value="ECO:0007669"/>
    <property type="project" value="InterPro"/>
</dbReference>
<keyword evidence="1" id="KW-0472">Membrane</keyword>
<keyword evidence="2" id="KW-0808">Transferase</keyword>
<dbReference type="OMA" id="TKHEVPR"/>
<organism evidence="2 4">
    <name type="scientific">Schizosaccharomyces japonicus (strain yFS275 / FY16936)</name>
    <name type="common">Fission yeast</name>
    <dbReference type="NCBI Taxonomy" id="402676"/>
    <lineage>
        <taxon>Eukaryota</taxon>
        <taxon>Fungi</taxon>
        <taxon>Dikarya</taxon>
        <taxon>Ascomycota</taxon>
        <taxon>Taphrinomycotina</taxon>
        <taxon>Schizosaccharomycetes</taxon>
        <taxon>Schizosaccharomycetales</taxon>
        <taxon>Schizosaccharomycetaceae</taxon>
        <taxon>Schizosaccharomyces</taxon>
    </lineage>
</organism>
<dbReference type="Proteomes" id="UP000001744">
    <property type="component" value="Unassembled WGS sequence"/>
</dbReference>
<dbReference type="GeneID" id="7050803"/>
<dbReference type="OrthoDB" id="5673at2759"/>
<dbReference type="PANTHER" id="PTHR31303:SF1">
    <property type="entry name" value="CTP-DEPENDENT DIACYLGLYCEROL KINASE 1"/>
    <property type="match status" value="1"/>
</dbReference>
<keyword evidence="4" id="KW-1185">Reference proteome</keyword>
<name>B6K807_SCHJY</name>
<evidence type="ECO:0000313" key="4">
    <source>
        <dbReference type="Proteomes" id="UP000001744"/>
    </source>
</evidence>
<protein>
    <submittedName>
        <fullName evidence="2">Phosphatidate cytidylyltransferase Ptp4</fullName>
    </submittedName>
</protein>
<dbReference type="HOGENOM" id="CLU_031477_1_0_1"/>
<dbReference type="GO" id="GO:0097038">
    <property type="term" value="C:perinuclear endoplasmic reticulum"/>
    <property type="evidence" value="ECO:0007669"/>
    <property type="project" value="EnsemblFungi"/>
</dbReference>
<evidence type="ECO:0000313" key="3">
    <source>
        <dbReference type="JaponicusDB" id="SJAG_04883"/>
    </source>
</evidence>
<gene>
    <name evidence="3" type="primary">ptp4</name>
    <name evidence="2" type="ORF">SJAG_04883</name>
</gene>
<keyword evidence="2" id="KW-0548">Nucleotidyltransferase</keyword>
<dbReference type="VEuPathDB" id="FungiDB:SJAG_04883"/>
<dbReference type="InterPro" id="IPR037997">
    <property type="entry name" value="Dgk1-like"/>
</dbReference>
<dbReference type="AlphaFoldDB" id="B6K807"/>
<dbReference type="eggNOG" id="KOG4453">
    <property type="taxonomic scope" value="Eukaryota"/>
</dbReference>